<dbReference type="SFLD" id="SFLDG01129">
    <property type="entry name" value="C1.5:_HAD__Beta-PGM__Phosphata"/>
    <property type="match status" value="1"/>
</dbReference>
<organism evidence="1 2">
    <name type="scientific">Mycolicibacterium komossense</name>
    <dbReference type="NCBI Taxonomy" id="1779"/>
    <lineage>
        <taxon>Bacteria</taxon>
        <taxon>Bacillati</taxon>
        <taxon>Actinomycetota</taxon>
        <taxon>Actinomycetes</taxon>
        <taxon>Mycobacteriales</taxon>
        <taxon>Mycobacteriaceae</taxon>
        <taxon>Mycolicibacterium</taxon>
    </lineage>
</organism>
<evidence type="ECO:0000313" key="2">
    <source>
        <dbReference type="Proteomes" id="UP001526201"/>
    </source>
</evidence>
<dbReference type="GO" id="GO:0016787">
    <property type="term" value="F:hydrolase activity"/>
    <property type="evidence" value="ECO:0007669"/>
    <property type="project" value="UniProtKB-KW"/>
</dbReference>
<dbReference type="SUPFAM" id="SSF56784">
    <property type="entry name" value="HAD-like"/>
    <property type="match status" value="1"/>
</dbReference>
<dbReference type="PANTHER" id="PTHR42896">
    <property type="entry name" value="XYLULOSE-1,5-BISPHOSPHATE (XUBP) PHOSPHATASE"/>
    <property type="match status" value="1"/>
</dbReference>
<dbReference type="Proteomes" id="UP001526201">
    <property type="component" value="Unassembled WGS sequence"/>
</dbReference>
<dbReference type="SFLD" id="SFLDS00003">
    <property type="entry name" value="Haloacid_Dehalogenase"/>
    <property type="match status" value="1"/>
</dbReference>
<name>A0ABT3C6N1_9MYCO</name>
<accession>A0ABT3C6N1</accession>
<comment type="caution">
    <text evidence="1">The sequence shown here is derived from an EMBL/GenBank/DDBJ whole genome shotgun (WGS) entry which is preliminary data.</text>
</comment>
<dbReference type="InterPro" id="IPR036412">
    <property type="entry name" value="HAD-like_sf"/>
</dbReference>
<dbReference type="InterPro" id="IPR006439">
    <property type="entry name" value="HAD-SF_hydro_IA"/>
</dbReference>
<dbReference type="InterPro" id="IPR023214">
    <property type="entry name" value="HAD_sf"/>
</dbReference>
<dbReference type="EMBL" id="JACKTY010000012">
    <property type="protein sequence ID" value="MCV7225110.1"/>
    <property type="molecule type" value="Genomic_DNA"/>
</dbReference>
<proteinExistence type="predicted"/>
<evidence type="ECO:0000313" key="1">
    <source>
        <dbReference type="EMBL" id="MCV7225110.1"/>
    </source>
</evidence>
<reference evidence="1 2" key="1">
    <citation type="journal article" date="2022" name="BMC Genomics">
        <title>Comparative genome analysis of mycobacteria focusing on tRNA and non-coding RNA.</title>
        <authorList>
            <person name="Behra P.R.K."/>
            <person name="Pettersson B.M.F."/>
            <person name="Ramesh M."/>
            <person name="Das S."/>
            <person name="Dasgupta S."/>
            <person name="Kirsebom L.A."/>
        </authorList>
    </citation>
    <scope>NUCLEOTIDE SEQUENCE [LARGE SCALE GENOMIC DNA]</scope>
    <source>
        <strain evidence="1 2">DSM 44078</strain>
    </source>
</reference>
<dbReference type="PANTHER" id="PTHR42896:SF2">
    <property type="entry name" value="CBBY-LIKE PROTEIN"/>
    <property type="match status" value="1"/>
</dbReference>
<dbReference type="InterPro" id="IPR023198">
    <property type="entry name" value="PGP-like_dom2"/>
</dbReference>
<dbReference type="Gene3D" id="3.40.50.1000">
    <property type="entry name" value="HAD superfamily/HAD-like"/>
    <property type="match status" value="1"/>
</dbReference>
<dbReference type="InterPro" id="IPR044999">
    <property type="entry name" value="CbbY-like"/>
</dbReference>
<protein>
    <submittedName>
        <fullName evidence="1">HAD-IA family hydrolase</fullName>
    </submittedName>
</protein>
<dbReference type="Gene3D" id="1.10.150.240">
    <property type="entry name" value="Putative phosphatase, domain 2"/>
    <property type="match status" value="1"/>
</dbReference>
<dbReference type="Pfam" id="PF00702">
    <property type="entry name" value="Hydrolase"/>
    <property type="match status" value="1"/>
</dbReference>
<keyword evidence="2" id="KW-1185">Reference proteome</keyword>
<dbReference type="RefSeq" id="WP_264065863.1">
    <property type="nucleotide sequence ID" value="NZ_JACKTY010000012.1"/>
</dbReference>
<keyword evidence="1" id="KW-0378">Hydrolase</keyword>
<sequence>MTAALILDCDGVLAETELDGHLVAFNRAFDELGFGFHWTADEYDPLLKVGGGKERLRAFLQQNPEIDLGSGAELDANILAAHKLKSSIYVDLVQDGALPARPGIARLVREALDDGWQVACASTSAERSVEAVLNTILGPDQRARMAGVFAGDIVDAKKPAPDIYLLTAQEIGRSADEVVVIEDSQSGAAAAAAAGMAHLVTVSHFTAQDSFPAATTVVDHLGESDRPATVRAGVDVRNTRGFVDLDGIAAVLAAHSDSVTR</sequence>
<dbReference type="NCBIfam" id="TIGR01509">
    <property type="entry name" value="HAD-SF-IA-v3"/>
    <property type="match status" value="1"/>
</dbReference>
<gene>
    <name evidence="1" type="ORF">H7J73_03545</name>
</gene>